<dbReference type="InterPro" id="IPR014942">
    <property type="entry name" value="AbiEii"/>
</dbReference>
<name>A0A4Q9HCT1_9SPHI</name>
<keyword evidence="1" id="KW-0808">Transferase</keyword>
<organism evidence="1 2">
    <name type="scientific">Pedobacter kyonggii</name>
    <dbReference type="NCBI Taxonomy" id="1926871"/>
    <lineage>
        <taxon>Bacteria</taxon>
        <taxon>Pseudomonadati</taxon>
        <taxon>Bacteroidota</taxon>
        <taxon>Sphingobacteriia</taxon>
        <taxon>Sphingobacteriales</taxon>
        <taxon>Sphingobacteriaceae</taxon>
        <taxon>Pedobacter</taxon>
    </lineage>
</organism>
<dbReference type="AlphaFoldDB" id="A0A4Q9HCT1"/>
<dbReference type="GO" id="GO:0016740">
    <property type="term" value="F:transferase activity"/>
    <property type="evidence" value="ECO:0007669"/>
    <property type="project" value="UniProtKB-KW"/>
</dbReference>
<evidence type="ECO:0000313" key="1">
    <source>
        <dbReference type="EMBL" id="TBO42131.1"/>
    </source>
</evidence>
<keyword evidence="2" id="KW-1185">Reference proteome</keyword>
<proteinExistence type="predicted"/>
<dbReference type="EMBL" id="SIXF01000009">
    <property type="protein sequence ID" value="TBO42131.1"/>
    <property type="molecule type" value="Genomic_DNA"/>
</dbReference>
<sequence>MYWNTVNELLKSCLLELMQAKELCEFRLVGGTALSLYLGHRLSIDIDLFTDAKYGSIDFDLIEKLLRDKFAFVQGDFGQFAGLGKSYLIGTHKENIVKLDLFYSMDPFFEDFTDHDGVRMATIPEIIAMKMDIVQRGGRKKDFWDLHELLDNYSVSDMIELHKKRFEWTHDEEMIRKNFTNFLTADNDFDPICLKGKIWEFVKEDLTEAIDSSNKDKPVT</sequence>
<protein>
    <submittedName>
        <fullName evidence="1">Nucleotidyl transferase AbiEii/AbiGii toxin family protein</fullName>
    </submittedName>
</protein>
<comment type="caution">
    <text evidence="1">The sequence shown here is derived from an EMBL/GenBank/DDBJ whole genome shotgun (WGS) entry which is preliminary data.</text>
</comment>
<evidence type="ECO:0000313" key="2">
    <source>
        <dbReference type="Proteomes" id="UP000291819"/>
    </source>
</evidence>
<dbReference type="Pfam" id="PF08843">
    <property type="entry name" value="AbiEii"/>
    <property type="match status" value="1"/>
</dbReference>
<reference evidence="1 2" key="1">
    <citation type="submission" date="2019-02" db="EMBL/GenBank/DDBJ databases">
        <title>Pedobacter kyonggii whole genome sequence analysis.</title>
        <authorList>
            <person name="Dahal R.H."/>
        </authorList>
    </citation>
    <scope>NUCLEOTIDE SEQUENCE [LARGE SCALE GENOMIC DNA]</scope>
    <source>
        <strain evidence="1 2">K-4-11-1</strain>
    </source>
</reference>
<accession>A0A4Q9HCT1</accession>
<dbReference type="Proteomes" id="UP000291819">
    <property type="component" value="Unassembled WGS sequence"/>
</dbReference>
<gene>
    <name evidence="1" type="ORF">EYS08_11410</name>
</gene>
<dbReference type="RefSeq" id="WP_131030153.1">
    <property type="nucleotide sequence ID" value="NZ_SIXF01000009.1"/>
</dbReference>
<dbReference type="OrthoDB" id="9796281at2"/>